<evidence type="ECO:0000313" key="3">
    <source>
        <dbReference type="Proteomes" id="UP001265083"/>
    </source>
</evidence>
<organism evidence="2 3">
    <name type="scientific">Gordonia westfalica</name>
    <dbReference type="NCBI Taxonomy" id="158898"/>
    <lineage>
        <taxon>Bacteria</taxon>
        <taxon>Bacillati</taxon>
        <taxon>Actinomycetota</taxon>
        <taxon>Actinomycetes</taxon>
        <taxon>Mycobacteriales</taxon>
        <taxon>Gordoniaceae</taxon>
        <taxon>Gordonia</taxon>
    </lineage>
</organism>
<sequence>MRHLISTKVLIIAGSALAIAGGVIGGAGDAAAAAPGPTMTFIENGINIRSAANIDATIVGHGQRGQKFDSQCVRSVPDRRWNGAVTNWVYGTNRATGVKGWTSTEVLDGIVNKIPYCR</sequence>
<feature type="chain" id="PRO_5046157468" description="SH3 domain-containing protein" evidence="1">
    <location>
        <begin position="19"/>
        <end position="118"/>
    </location>
</feature>
<feature type="signal peptide" evidence="1">
    <location>
        <begin position="1"/>
        <end position="18"/>
    </location>
</feature>
<evidence type="ECO:0000313" key="2">
    <source>
        <dbReference type="EMBL" id="MDS1116357.1"/>
    </source>
</evidence>
<comment type="caution">
    <text evidence="2">The sequence shown here is derived from an EMBL/GenBank/DDBJ whole genome shotgun (WGS) entry which is preliminary data.</text>
</comment>
<dbReference type="Proteomes" id="UP001265083">
    <property type="component" value="Unassembled WGS sequence"/>
</dbReference>
<dbReference type="EMBL" id="JAVLUS010000024">
    <property type="protein sequence ID" value="MDS1116357.1"/>
    <property type="molecule type" value="Genomic_DNA"/>
</dbReference>
<evidence type="ECO:0008006" key="4">
    <source>
        <dbReference type="Google" id="ProtNLM"/>
    </source>
</evidence>
<gene>
    <name evidence="2" type="ORF">RD149_21675</name>
</gene>
<dbReference type="RefSeq" id="WP_310952155.1">
    <property type="nucleotide sequence ID" value="NZ_JAVLUS010000024.1"/>
</dbReference>
<keyword evidence="3" id="KW-1185">Reference proteome</keyword>
<name>A0ABU2GY20_9ACTN</name>
<accession>A0ABU2GY20</accession>
<protein>
    <recommendedName>
        <fullName evidence="4">SH3 domain-containing protein</fullName>
    </recommendedName>
</protein>
<reference evidence="2 3" key="1">
    <citation type="submission" date="2023-08" db="EMBL/GenBank/DDBJ databases">
        <title>Bioegradation of LLDPE and BLDPE plastic by marine bacteria from coast plastic debris.</title>
        <authorList>
            <person name="Rong Z."/>
        </authorList>
    </citation>
    <scope>NUCLEOTIDE SEQUENCE [LARGE SCALE GENOMIC DNA]</scope>
    <source>
        <strain evidence="2 3">Z-2</strain>
    </source>
</reference>
<keyword evidence="1" id="KW-0732">Signal</keyword>
<evidence type="ECO:0000256" key="1">
    <source>
        <dbReference type="SAM" id="SignalP"/>
    </source>
</evidence>
<proteinExistence type="predicted"/>